<accession>F7Q2X0</accession>
<comment type="caution">
    <text evidence="1">The sequence shown here is derived from an EMBL/GenBank/DDBJ whole genome shotgun (WGS) entry which is preliminary data.</text>
</comment>
<reference evidence="1 2" key="1">
    <citation type="journal article" date="2011" name="J. Bacteriol.">
        <title>Genome sequence of Salinisphaera shabanensis, a gammaproteobacterium from the harsh, variable environment of the brine-seawater interface of the Shaban Deep in the Red Sea.</title>
        <authorList>
            <person name="Antunes A."/>
            <person name="Alam I."/>
            <person name="Bajic V.B."/>
            <person name="Stingl U."/>
        </authorList>
    </citation>
    <scope>NUCLEOTIDE SEQUENCE [LARGE SCALE GENOMIC DNA]</scope>
    <source>
        <strain evidence="1 2">E1L3A</strain>
    </source>
</reference>
<evidence type="ECO:0000313" key="1">
    <source>
        <dbReference type="EMBL" id="ERJ17905.1"/>
    </source>
</evidence>
<proteinExistence type="predicted"/>
<protein>
    <submittedName>
        <fullName evidence="1">Uncharacterized protein</fullName>
    </submittedName>
</protein>
<dbReference type="AlphaFoldDB" id="F7Q2X0"/>
<gene>
    <name evidence="1" type="ORF">SSPSH_003267</name>
</gene>
<evidence type="ECO:0000313" key="2">
    <source>
        <dbReference type="Proteomes" id="UP000006242"/>
    </source>
</evidence>
<organism evidence="1 2">
    <name type="scientific">Salinisphaera shabanensis E1L3A</name>
    <dbReference type="NCBI Taxonomy" id="1033802"/>
    <lineage>
        <taxon>Bacteria</taxon>
        <taxon>Pseudomonadati</taxon>
        <taxon>Pseudomonadota</taxon>
        <taxon>Gammaproteobacteria</taxon>
        <taxon>Salinisphaerales</taxon>
        <taxon>Salinisphaeraceae</taxon>
        <taxon>Salinisphaera</taxon>
    </lineage>
</organism>
<reference evidence="1 2" key="2">
    <citation type="journal article" date="2013" name="PLoS ONE">
        <title>INDIGO - INtegrated Data Warehouse of MIcrobial GenOmes with Examples from the Red Sea Extremophiles.</title>
        <authorList>
            <person name="Alam I."/>
            <person name="Antunes A."/>
            <person name="Kamau A.A."/>
            <person name="Ba Alawi W."/>
            <person name="Kalkatawi M."/>
            <person name="Stingl U."/>
            <person name="Bajic V.B."/>
        </authorList>
    </citation>
    <scope>NUCLEOTIDE SEQUENCE [LARGE SCALE GENOMIC DNA]</scope>
    <source>
        <strain evidence="1 2">E1L3A</strain>
    </source>
</reference>
<dbReference type="RefSeq" id="WP_006912017.1">
    <property type="nucleotide sequence ID" value="NZ_AFNV02000026.1"/>
</dbReference>
<sequence length="171" mass="19413">MEAVLSSLFTVVGMLATSWLTLRAANQRSDSELNHQAQSALEERTRDRLERLYLAALKLRRDVNTQLANAIFMLTRNVAPKPRSGREVPPLFELEMLVELYFRESLSETFKATREAAERHVDAYIEAIRVAQSSDNPDERAISKAEVREKAGRAITQIDQFARQVKADVPL</sequence>
<dbReference type="Proteomes" id="UP000006242">
    <property type="component" value="Unassembled WGS sequence"/>
</dbReference>
<dbReference type="EMBL" id="AFNV02000026">
    <property type="protein sequence ID" value="ERJ17905.1"/>
    <property type="molecule type" value="Genomic_DNA"/>
</dbReference>
<name>F7Q2X0_9GAMM</name>
<keyword evidence="2" id="KW-1185">Reference proteome</keyword>